<evidence type="ECO:0000313" key="3">
    <source>
        <dbReference type="Proteomes" id="UP000595662"/>
    </source>
</evidence>
<dbReference type="GeneID" id="90952809"/>
<dbReference type="RefSeq" id="XP_065958188.1">
    <property type="nucleotide sequence ID" value="XM_066101248.1"/>
</dbReference>
<dbReference type="EMBL" id="CP060779">
    <property type="protein sequence ID" value="QQK48464.1"/>
    <property type="molecule type" value="Genomic_DNA"/>
</dbReference>
<reference evidence="2 3" key="1">
    <citation type="submission" date="2020-08" db="EMBL/GenBank/DDBJ databases">
        <title>The completed genome sequence of the pathogenic ascomycete fungus Penicillium digitatum.</title>
        <authorList>
            <person name="Wang M."/>
        </authorList>
    </citation>
    <scope>NUCLEOTIDE SEQUENCE [LARGE SCALE GENOMIC DNA]</scope>
    <source>
        <strain evidence="2 3">PdW03</strain>
    </source>
</reference>
<dbReference type="Proteomes" id="UP000595662">
    <property type="component" value="Chromosome 6"/>
</dbReference>
<protein>
    <submittedName>
        <fullName evidence="2">Uncharacterized protein</fullName>
    </submittedName>
</protein>
<proteinExistence type="predicted"/>
<dbReference type="AlphaFoldDB" id="A0A7T6XW29"/>
<accession>A0A7T6XW29</accession>
<feature type="region of interest" description="Disordered" evidence="1">
    <location>
        <begin position="1"/>
        <end position="27"/>
    </location>
</feature>
<gene>
    <name evidence="2" type="ORF">Pdw03_6099</name>
</gene>
<name>A0A7T6XW29_PENDI</name>
<evidence type="ECO:0000256" key="1">
    <source>
        <dbReference type="SAM" id="MobiDB-lite"/>
    </source>
</evidence>
<evidence type="ECO:0000313" key="2">
    <source>
        <dbReference type="EMBL" id="QQK48464.1"/>
    </source>
</evidence>
<organism evidence="2 3">
    <name type="scientific">Penicillium digitatum</name>
    <name type="common">Green mold</name>
    <dbReference type="NCBI Taxonomy" id="36651"/>
    <lineage>
        <taxon>Eukaryota</taxon>
        <taxon>Fungi</taxon>
        <taxon>Dikarya</taxon>
        <taxon>Ascomycota</taxon>
        <taxon>Pezizomycotina</taxon>
        <taxon>Eurotiomycetes</taxon>
        <taxon>Eurotiomycetidae</taxon>
        <taxon>Eurotiales</taxon>
        <taxon>Aspergillaceae</taxon>
        <taxon>Penicillium</taxon>
    </lineage>
</organism>
<sequence length="66" mass="7695">MHRTIDSRHANHPLFGKVAGRTTGVNPTLSSINMARRRLGAGYHQGHPHDYRTPRHQWRYPPGWWV</sequence>